<reference evidence="2 3" key="1">
    <citation type="journal article" date="2005" name="Arch. Microbiol.">
        <title>The genome sequence of an anaerobic aromatic-degrading denitrifying bacterium, strain EbN1.</title>
        <authorList>
            <person name="Rabus R."/>
            <person name="Kube M."/>
            <person name="Heider J."/>
            <person name="Beck A."/>
            <person name="Heitmann K."/>
            <person name="Widdel F."/>
            <person name="Reinhardt R."/>
        </authorList>
    </citation>
    <scope>NUCLEOTIDE SEQUENCE [LARGE SCALE GENOMIC DNA]</scope>
    <source>
        <strain evidence="2 3">EbN1</strain>
        <plasmid evidence="3">Plasmid pAzo1</plasmid>
    </source>
</reference>
<accession>Q5NWY1</accession>
<name>Q5NWY1_AROAE</name>
<dbReference type="AlphaFoldDB" id="Q5NWY1"/>
<organism evidence="2 3">
    <name type="scientific">Aromatoleum aromaticum (strain DSM 19018 / LMG 30748 / EbN1)</name>
    <name type="common">Azoarcus sp. (strain EbN1)</name>
    <dbReference type="NCBI Taxonomy" id="76114"/>
    <lineage>
        <taxon>Bacteria</taxon>
        <taxon>Pseudomonadati</taxon>
        <taxon>Pseudomonadota</taxon>
        <taxon>Betaproteobacteria</taxon>
        <taxon>Rhodocyclales</taxon>
        <taxon>Rhodocyclaceae</taxon>
        <taxon>Aromatoleum</taxon>
    </lineage>
</organism>
<sequence>MSTNRCFLLSPHKRLSAASFQQARRHHGRWHRTGQQACYGFEHPALAMLEREVITNGRCLMPLYLHEARLPDTQSAPLDLRQVRAGQEQAVGGRFFDNPPQLLAVSSSSVCAEGTIYLISPKHPDFEQIKWSCLRTVNHISP</sequence>
<evidence type="ECO:0000313" key="3">
    <source>
        <dbReference type="Proteomes" id="UP000006552"/>
    </source>
</evidence>
<dbReference type="InterPro" id="IPR014914">
    <property type="entry name" value="RES_dom"/>
</dbReference>
<geneLocation type="plasmid" evidence="3">
    <name>pAzo1</name>
</geneLocation>
<proteinExistence type="predicted"/>
<gene>
    <name evidence="2" type="ORF">p1B244</name>
</gene>
<keyword evidence="3" id="KW-1185">Reference proteome</keyword>
<dbReference type="EMBL" id="CR555307">
    <property type="protein sequence ID" value="CAI10433.1"/>
    <property type="molecule type" value="Genomic_DNA"/>
</dbReference>
<protein>
    <recommendedName>
        <fullName evidence="1">RES domain-containing protein</fullName>
    </recommendedName>
</protein>
<dbReference type="HOGENOM" id="CLU_1811799_0_0_4"/>
<dbReference type="OrthoDB" id="9789501at2"/>
<feature type="domain" description="RES" evidence="1">
    <location>
        <begin position="16"/>
        <end position="129"/>
    </location>
</feature>
<evidence type="ECO:0000259" key="1">
    <source>
        <dbReference type="Pfam" id="PF08808"/>
    </source>
</evidence>
<evidence type="ECO:0000313" key="2">
    <source>
        <dbReference type="EMBL" id="CAI10433.1"/>
    </source>
</evidence>
<dbReference type="Pfam" id="PF08808">
    <property type="entry name" value="RES"/>
    <property type="match status" value="1"/>
</dbReference>
<dbReference type="Proteomes" id="UP000006552">
    <property type="component" value="Plasmid 1"/>
</dbReference>
<keyword evidence="2" id="KW-0614">Plasmid</keyword>
<dbReference type="KEGG" id="eba:p1B244"/>